<dbReference type="InterPro" id="IPR052934">
    <property type="entry name" value="Methyl-DNA_Rec/Restrict_Enz"/>
</dbReference>
<dbReference type="InterPro" id="IPR027417">
    <property type="entry name" value="P-loop_NTPase"/>
</dbReference>
<dbReference type="Proteomes" id="UP000005090">
    <property type="component" value="Chromosome"/>
</dbReference>
<dbReference type="InterPro" id="IPR011704">
    <property type="entry name" value="ATPase_dyneun-rel_AAA"/>
</dbReference>
<dbReference type="GO" id="GO:0005524">
    <property type="term" value="F:ATP binding"/>
    <property type="evidence" value="ECO:0007669"/>
    <property type="project" value="InterPro"/>
</dbReference>
<evidence type="ECO:0000313" key="3">
    <source>
        <dbReference type="EMBL" id="EIC31380.1"/>
    </source>
</evidence>
<sequence length="732" mass="83731">MNDFITEQEKNSLSQEKNLTQGSSSHSLDLQYDSTQFLTGTDEAFHELGARKPGQHWSSFDVSRHEAKNGKAKLFVTTLWNVFCSEDAPGRWVPKENGIARDIHDGTYWYPVSMPGKKASRTSKAHWNRVNLALEQGIPIIGILKDYKSHRCSLKHLFDCVPARIEERDGKTFWLQLKPRSSDIGWGVRTIDIQSIATNEILDKEPSPKATEANKSMATSPLNQILFGPPGTGKTYTTIDAALKIVDPEFLAKHPEISGSDWKTQCERREKLKQRYDALVKEDLIRFVTFHQSFSYEDFVEGLRAETNDENQLEYLVEPGIFKRLCDDARTQGVKPELGIHRDARIWKIAINGTGQNPTKTYCFNHGEARIGWGQTGDLREPYTPNDYYNDLSAKNQGTLKYFSEKIEKGDILVCIHSATTIAGVGVVTGDYYYEQNVPTEVDRKNYNHVLPVNWLYQDLQLPIDPLNDGKRFTQQTVYPLRLKWGDLLSHIEKFSVNPSVSGIVTDEHKPHVLIIDEINRGNISRIFGELITLIEPTKRAGADEALNIILPYSKIPFSVPSNVYLIGTMNTADRSLAGLDIALRRRFTFKEMPPRPNLLDDVDVEEINIGKMLRKMNERIEVLLDRDHCLGHAYFMPLKNDRSIENLAFIFRQQILPLLEEYFFEDWERIHWVLNDHNKSLAHQFIQKASATPESLFGSRFEGNVQDRRWHINEEAFGNIESYRGILGASE</sequence>
<dbReference type="SUPFAM" id="SSF52540">
    <property type="entry name" value="P-loop containing nucleoside triphosphate hydrolases"/>
    <property type="match status" value="1"/>
</dbReference>
<dbReference type="GO" id="GO:0004519">
    <property type="term" value="F:endonuclease activity"/>
    <property type="evidence" value="ECO:0007669"/>
    <property type="project" value="UniProtKB-KW"/>
</dbReference>
<proteinExistence type="predicted"/>
<dbReference type="AlphaFoldDB" id="H8GHR2"/>
<protein>
    <submittedName>
        <fullName evidence="3">GTPase subunit of restriction endonuclease</fullName>
    </submittedName>
</protein>
<name>H8GHR2_METAL</name>
<feature type="domain" description="ATPase dynein-related AAA" evidence="2">
    <location>
        <begin position="458"/>
        <end position="588"/>
    </location>
</feature>
<evidence type="ECO:0000259" key="2">
    <source>
        <dbReference type="Pfam" id="PF07728"/>
    </source>
</evidence>
<dbReference type="PANTHER" id="PTHR37291:SF1">
    <property type="entry name" value="TYPE IV METHYL-DIRECTED RESTRICTION ENZYME ECOKMCRB SUBUNIT"/>
    <property type="match status" value="1"/>
</dbReference>
<evidence type="ECO:0000256" key="1">
    <source>
        <dbReference type="SAM" id="MobiDB-lite"/>
    </source>
</evidence>
<accession>H8GHR2</accession>
<dbReference type="STRING" id="686340.Metal_3735"/>
<dbReference type="Gene3D" id="3.40.50.300">
    <property type="entry name" value="P-loop containing nucleotide triphosphate hydrolases"/>
    <property type="match status" value="1"/>
</dbReference>
<dbReference type="PANTHER" id="PTHR37291">
    <property type="entry name" value="5-METHYLCYTOSINE-SPECIFIC RESTRICTION ENZYME B"/>
    <property type="match status" value="1"/>
</dbReference>
<dbReference type="RefSeq" id="WP_005374690.1">
    <property type="nucleotide sequence ID" value="NZ_CM001475.1"/>
</dbReference>
<organism evidence="3 4">
    <name type="scientific">Methylomicrobium album BG8</name>
    <dbReference type="NCBI Taxonomy" id="686340"/>
    <lineage>
        <taxon>Bacteria</taxon>
        <taxon>Pseudomonadati</taxon>
        <taxon>Pseudomonadota</taxon>
        <taxon>Gammaproteobacteria</taxon>
        <taxon>Methylococcales</taxon>
        <taxon>Methylococcaceae</taxon>
        <taxon>Methylomicrobium</taxon>
    </lineage>
</organism>
<keyword evidence="3" id="KW-0378">Hydrolase</keyword>
<evidence type="ECO:0000313" key="4">
    <source>
        <dbReference type="Proteomes" id="UP000005090"/>
    </source>
</evidence>
<feature type="region of interest" description="Disordered" evidence="1">
    <location>
        <begin position="1"/>
        <end position="26"/>
    </location>
</feature>
<gene>
    <name evidence="3" type="ORF">Metal_3735</name>
</gene>
<keyword evidence="4" id="KW-1185">Reference proteome</keyword>
<dbReference type="eggNOG" id="COG1401">
    <property type="taxonomic scope" value="Bacteria"/>
</dbReference>
<dbReference type="EMBL" id="CM001475">
    <property type="protein sequence ID" value="EIC31380.1"/>
    <property type="molecule type" value="Genomic_DNA"/>
</dbReference>
<keyword evidence="3" id="KW-0255">Endonuclease</keyword>
<dbReference type="Pfam" id="PF07728">
    <property type="entry name" value="AAA_5"/>
    <property type="match status" value="1"/>
</dbReference>
<keyword evidence="3" id="KW-0540">Nuclease</keyword>
<dbReference type="GO" id="GO:0016887">
    <property type="term" value="F:ATP hydrolysis activity"/>
    <property type="evidence" value="ECO:0007669"/>
    <property type="project" value="InterPro"/>
</dbReference>
<dbReference type="HOGENOM" id="CLU_008747_2_2_6"/>
<reference evidence="3 4" key="1">
    <citation type="journal article" date="2013" name="Genome Announc.">
        <title>Genome Sequence of the Obligate Gammaproteobacterial Methanotroph Methylomicrobium album Strain BG8.</title>
        <authorList>
            <person name="Kits K.D."/>
            <person name="Kalyuzhnaya M.G."/>
            <person name="Klotz M.G."/>
            <person name="Jetten M.S."/>
            <person name="Op den Camp H.J."/>
            <person name="Vuilleumier S."/>
            <person name="Bringel F."/>
            <person name="Dispirito A.A."/>
            <person name="Murrell J.C."/>
            <person name="Bruce D."/>
            <person name="Cheng J.F."/>
            <person name="Copeland A."/>
            <person name="Goodwin L."/>
            <person name="Hauser L."/>
            <person name="Lajus A."/>
            <person name="Land M.L."/>
            <person name="Lapidus A."/>
            <person name="Lucas S."/>
            <person name="Medigue C."/>
            <person name="Pitluck S."/>
            <person name="Woyke T."/>
            <person name="Zeytun A."/>
            <person name="Stein L.Y."/>
        </authorList>
    </citation>
    <scope>NUCLEOTIDE SEQUENCE [LARGE SCALE GENOMIC DNA]</scope>
    <source>
        <strain evidence="3 4">BG8</strain>
    </source>
</reference>
<dbReference type="REBASE" id="62979">
    <property type="entry name" value="MalBG8McrBCP"/>
</dbReference>
<feature type="compositionally biased region" description="Polar residues" evidence="1">
    <location>
        <begin position="11"/>
        <end position="26"/>
    </location>
</feature>